<proteinExistence type="predicted"/>
<evidence type="ECO:0000313" key="3">
    <source>
        <dbReference type="EMBL" id="MBO8474871.1"/>
    </source>
</evidence>
<dbReference type="Pfam" id="PF13648">
    <property type="entry name" value="Lipocalin_4"/>
    <property type="match status" value="1"/>
</dbReference>
<feature type="chain" id="PRO_5038341892" description="Lipocalin-like domain-containing protein" evidence="1">
    <location>
        <begin position="17"/>
        <end position="154"/>
    </location>
</feature>
<comment type="caution">
    <text evidence="3">The sequence shown here is derived from an EMBL/GenBank/DDBJ whole genome shotgun (WGS) entry which is preliminary data.</text>
</comment>
<reference evidence="3" key="2">
    <citation type="journal article" date="2021" name="PeerJ">
        <title>Extensive microbial diversity within the chicken gut microbiome revealed by metagenomics and culture.</title>
        <authorList>
            <person name="Gilroy R."/>
            <person name="Ravi A."/>
            <person name="Getino M."/>
            <person name="Pursley I."/>
            <person name="Horton D.L."/>
            <person name="Alikhan N.F."/>
            <person name="Baker D."/>
            <person name="Gharbi K."/>
            <person name="Hall N."/>
            <person name="Watson M."/>
            <person name="Adriaenssens E.M."/>
            <person name="Foster-Nyarko E."/>
            <person name="Jarju S."/>
            <person name="Secka A."/>
            <person name="Antonio M."/>
            <person name="Oren A."/>
            <person name="Chaudhuri R.R."/>
            <person name="La Ragione R."/>
            <person name="Hildebrand F."/>
            <person name="Pallen M.J."/>
        </authorList>
    </citation>
    <scope>NUCLEOTIDE SEQUENCE</scope>
    <source>
        <strain evidence="3">B1-13419</strain>
    </source>
</reference>
<evidence type="ECO:0000313" key="4">
    <source>
        <dbReference type="Proteomes" id="UP000823757"/>
    </source>
</evidence>
<name>A0A9D9NIH3_9BACT</name>
<keyword evidence="1" id="KW-0732">Signal</keyword>
<accession>A0A9D9NIH3</accession>
<sequence length="154" mass="16341">MKRLAFIVLMAAAALAALSGCKKDDPAAPGIDVSGEWHLQSSDKIDISAEGIDVYVSFLSSGSFEIYQKISDGRYRHYTGTYSATGDHISGTYSDGSAWGSGYTAVVSGETLTLTSDNASKEVTVYAKEEIPAEVKDGAVEVKSAETSRTSPWL</sequence>
<dbReference type="Proteomes" id="UP000823757">
    <property type="component" value="Unassembled WGS sequence"/>
</dbReference>
<gene>
    <name evidence="3" type="ORF">IAB91_06235</name>
</gene>
<dbReference type="InterPro" id="IPR024311">
    <property type="entry name" value="Lipocalin-like"/>
</dbReference>
<reference evidence="3" key="1">
    <citation type="submission" date="2020-10" db="EMBL/GenBank/DDBJ databases">
        <authorList>
            <person name="Gilroy R."/>
        </authorList>
    </citation>
    <scope>NUCLEOTIDE SEQUENCE</scope>
    <source>
        <strain evidence="3">B1-13419</strain>
    </source>
</reference>
<dbReference type="EMBL" id="JADIMD010000095">
    <property type="protein sequence ID" value="MBO8474871.1"/>
    <property type="molecule type" value="Genomic_DNA"/>
</dbReference>
<organism evidence="3 4">
    <name type="scientific">Candidatus Cryptobacteroides faecigallinarum</name>
    <dbReference type="NCBI Taxonomy" id="2840763"/>
    <lineage>
        <taxon>Bacteria</taxon>
        <taxon>Pseudomonadati</taxon>
        <taxon>Bacteroidota</taxon>
        <taxon>Bacteroidia</taxon>
        <taxon>Bacteroidales</taxon>
        <taxon>Candidatus Cryptobacteroides</taxon>
    </lineage>
</organism>
<evidence type="ECO:0000256" key="1">
    <source>
        <dbReference type="SAM" id="SignalP"/>
    </source>
</evidence>
<dbReference type="PROSITE" id="PS51257">
    <property type="entry name" value="PROKAR_LIPOPROTEIN"/>
    <property type="match status" value="1"/>
</dbReference>
<feature type="domain" description="Lipocalin-like" evidence="2">
    <location>
        <begin position="34"/>
        <end position="114"/>
    </location>
</feature>
<evidence type="ECO:0000259" key="2">
    <source>
        <dbReference type="Pfam" id="PF13648"/>
    </source>
</evidence>
<protein>
    <recommendedName>
        <fullName evidence="2">Lipocalin-like domain-containing protein</fullName>
    </recommendedName>
</protein>
<dbReference type="AlphaFoldDB" id="A0A9D9NIH3"/>
<feature type="signal peptide" evidence="1">
    <location>
        <begin position="1"/>
        <end position="16"/>
    </location>
</feature>